<dbReference type="KEGG" id="bvv:BHK69_03985"/>
<dbReference type="Gene3D" id="3.40.430.10">
    <property type="entry name" value="Dihydrofolate Reductase, subunit A"/>
    <property type="match status" value="1"/>
</dbReference>
<gene>
    <name evidence="2" type="ORF">BHK69_03985</name>
</gene>
<dbReference type="Proteomes" id="UP000094969">
    <property type="component" value="Chromosome"/>
</dbReference>
<name>A0A1D7TXA2_9HYPH</name>
<sequence>MAKVIVWNLVSLDGYFEGAKKWDLDFHSLGWGEEMEALSHGFGASAQMLVFGRVTYEGMKAHWTKAGDSVVTRFMNALPKLVASRTLTASDWNNTRVTADIVGEIAALRAAPGKDIYAFGSAELVDALLKANQVDELMLAIVPVRLGEGTLFFKEGGERQTMELLESRPLKNGTVILRYKVGTGTGV</sequence>
<dbReference type="PANTHER" id="PTHR38011:SF11">
    <property type="entry name" value="2,5-DIAMINO-6-RIBOSYLAMINO-4(3H)-PYRIMIDINONE 5'-PHOSPHATE REDUCTASE"/>
    <property type="match status" value="1"/>
</dbReference>
<dbReference type="SUPFAM" id="SSF53597">
    <property type="entry name" value="Dihydrofolate reductase-like"/>
    <property type="match status" value="1"/>
</dbReference>
<feature type="domain" description="Bacterial bifunctional deaminase-reductase C-terminal" evidence="1">
    <location>
        <begin position="3"/>
        <end position="175"/>
    </location>
</feature>
<accession>A0A1D7TXA2</accession>
<proteinExistence type="predicted"/>
<dbReference type="RefSeq" id="WP_069688976.1">
    <property type="nucleotide sequence ID" value="NZ_CP017147.1"/>
</dbReference>
<protein>
    <submittedName>
        <fullName evidence="2">Riboflavin biosynthesis protein RibD</fullName>
    </submittedName>
</protein>
<dbReference type="Pfam" id="PF01872">
    <property type="entry name" value="RibD_C"/>
    <property type="match status" value="1"/>
</dbReference>
<dbReference type="PANTHER" id="PTHR38011">
    <property type="entry name" value="DIHYDROFOLATE REDUCTASE FAMILY PROTEIN (AFU_ORTHOLOGUE AFUA_8G06820)"/>
    <property type="match status" value="1"/>
</dbReference>
<dbReference type="GO" id="GO:0008703">
    <property type="term" value="F:5-amino-6-(5-phosphoribosylamino)uracil reductase activity"/>
    <property type="evidence" value="ECO:0007669"/>
    <property type="project" value="InterPro"/>
</dbReference>
<evidence type="ECO:0000313" key="2">
    <source>
        <dbReference type="EMBL" id="AOO79754.1"/>
    </source>
</evidence>
<dbReference type="InterPro" id="IPR024072">
    <property type="entry name" value="DHFR-like_dom_sf"/>
</dbReference>
<dbReference type="EMBL" id="CP017147">
    <property type="protein sequence ID" value="AOO79754.1"/>
    <property type="molecule type" value="Genomic_DNA"/>
</dbReference>
<evidence type="ECO:0000259" key="1">
    <source>
        <dbReference type="Pfam" id="PF01872"/>
    </source>
</evidence>
<dbReference type="GO" id="GO:0009231">
    <property type="term" value="P:riboflavin biosynthetic process"/>
    <property type="evidence" value="ECO:0007669"/>
    <property type="project" value="InterPro"/>
</dbReference>
<dbReference type="InterPro" id="IPR002734">
    <property type="entry name" value="RibDG_C"/>
</dbReference>
<reference evidence="2 3" key="1">
    <citation type="journal article" date="2015" name="Antonie Van Leeuwenhoek">
        <title>Bosea vaviloviae sp. nov., a new species of slow-growing rhizobia isolated from nodules of the relict species Vavilovia formosa (Stev.) Fed.</title>
        <authorList>
            <person name="Safronova V.I."/>
            <person name="Kuznetsova I.G."/>
            <person name="Sazanova A.L."/>
            <person name="Kimeklis A.K."/>
            <person name="Belimov A.A."/>
            <person name="Andronov E.E."/>
            <person name="Pinaev A.G."/>
            <person name="Chizhevskaya E.P."/>
            <person name="Pukhaev A.R."/>
            <person name="Popov K.P."/>
            <person name="Willems A."/>
            <person name="Tikhonovich I.A."/>
        </authorList>
    </citation>
    <scope>NUCLEOTIDE SEQUENCE [LARGE SCALE GENOMIC DNA]</scope>
    <source>
        <strain evidence="2 3">Vaf18</strain>
    </source>
</reference>
<evidence type="ECO:0000313" key="3">
    <source>
        <dbReference type="Proteomes" id="UP000094969"/>
    </source>
</evidence>
<keyword evidence="3" id="KW-1185">Reference proteome</keyword>
<dbReference type="STRING" id="1526658.BHK69_03985"/>
<dbReference type="InterPro" id="IPR050765">
    <property type="entry name" value="Riboflavin_Biosynth_HTPR"/>
</dbReference>
<dbReference type="AlphaFoldDB" id="A0A1D7TXA2"/>
<organism evidence="2 3">
    <name type="scientific">Bosea vaviloviae</name>
    <dbReference type="NCBI Taxonomy" id="1526658"/>
    <lineage>
        <taxon>Bacteria</taxon>
        <taxon>Pseudomonadati</taxon>
        <taxon>Pseudomonadota</taxon>
        <taxon>Alphaproteobacteria</taxon>
        <taxon>Hyphomicrobiales</taxon>
        <taxon>Boseaceae</taxon>
        <taxon>Bosea</taxon>
    </lineage>
</organism>
<dbReference type="OrthoDB" id="7342392at2"/>